<proteinExistence type="predicted"/>
<evidence type="ECO:0000313" key="8">
    <source>
        <dbReference type="EMBL" id="CAK1550216.1"/>
    </source>
</evidence>
<evidence type="ECO:0000256" key="2">
    <source>
        <dbReference type="ARBA" id="ARBA00022737"/>
    </source>
</evidence>
<dbReference type="Gene3D" id="3.30.160.60">
    <property type="entry name" value="Classic Zinc Finger"/>
    <property type="match status" value="1"/>
</dbReference>
<keyword evidence="6" id="KW-0175">Coiled coil</keyword>
<dbReference type="AlphaFoldDB" id="A0AAV1JLC1"/>
<keyword evidence="2" id="KW-0677">Repeat</keyword>
<dbReference type="GO" id="GO:0008270">
    <property type="term" value="F:zinc ion binding"/>
    <property type="evidence" value="ECO:0007669"/>
    <property type="project" value="UniProtKB-KW"/>
</dbReference>
<gene>
    <name evidence="8" type="ORF">LNINA_LOCUS9453</name>
</gene>
<keyword evidence="3 5" id="KW-0863">Zinc-finger</keyword>
<keyword evidence="1" id="KW-0479">Metal-binding</keyword>
<evidence type="ECO:0000256" key="6">
    <source>
        <dbReference type="SAM" id="Coils"/>
    </source>
</evidence>
<accession>A0AAV1JLC1</accession>
<dbReference type="Proteomes" id="UP001497472">
    <property type="component" value="Unassembled WGS sequence"/>
</dbReference>
<name>A0AAV1JLC1_9NEOP</name>
<evidence type="ECO:0000256" key="5">
    <source>
        <dbReference type="PROSITE-ProRule" id="PRU00042"/>
    </source>
</evidence>
<evidence type="ECO:0000256" key="3">
    <source>
        <dbReference type="ARBA" id="ARBA00022771"/>
    </source>
</evidence>
<sequence>MTSSMQKDANVAENLYYMLQKKVKEKISCEICDKKFSNRYNSIVHNTKHIIIPLLRHQIHKCCSCHCAYISVDDLIKHMLKKHTTTSPRSSCLVNIVDSIKTNKLSKASIKAFINPTLTIDNGARNEIEPTIDNQVTVCDDSGKVTSDKPNDSWRVSIDKKVSLRDSVKEEGEYILPDVYYDVKLEPNTTYDDDKASYPVKREMSEQVTEVEVGKTIITPSSTFFDNKHYIDTFDTLDIKPSTCAKESSLHQVRVGSTPFSVNSEKYEPIWEQIKINVGAIVKHKRFGVSIHYDQLRIQGAWACQYCPLKYISRYCLILHETTHMRFIKPEPLFCKLCDRYVASPTIKDHIDITHPGLDFRTLNRLSVGICKVCNLKFSNYPRHERIYHGSLKQLEVPPAVVFTRICRTCLADVGASTYYGTTAEISSCQICNKWAMKMNIIRQTMAKNLKFEEEVKQKQRKKKCLSNMARLKNIQMRLKMINKLSKFYPCIISCHVLNRI</sequence>
<feature type="coiled-coil region" evidence="6">
    <location>
        <begin position="442"/>
        <end position="469"/>
    </location>
</feature>
<dbReference type="PANTHER" id="PTHR24379:SF121">
    <property type="entry name" value="C2H2-TYPE DOMAIN-CONTAINING PROTEIN"/>
    <property type="match status" value="1"/>
</dbReference>
<evidence type="ECO:0000256" key="1">
    <source>
        <dbReference type="ARBA" id="ARBA00022723"/>
    </source>
</evidence>
<protein>
    <recommendedName>
        <fullName evidence="7">C2H2-type domain-containing protein</fullName>
    </recommendedName>
</protein>
<dbReference type="EMBL" id="CAVLEF010000080">
    <property type="protein sequence ID" value="CAK1550216.1"/>
    <property type="molecule type" value="Genomic_DNA"/>
</dbReference>
<dbReference type="SMART" id="SM00355">
    <property type="entry name" value="ZnF_C2H2"/>
    <property type="match status" value="4"/>
</dbReference>
<keyword evidence="9" id="KW-1185">Reference proteome</keyword>
<comment type="caution">
    <text evidence="8">The sequence shown here is derived from an EMBL/GenBank/DDBJ whole genome shotgun (WGS) entry which is preliminary data.</text>
</comment>
<feature type="domain" description="C2H2-type" evidence="7">
    <location>
        <begin position="60"/>
        <end position="88"/>
    </location>
</feature>
<reference evidence="8 9" key="1">
    <citation type="submission" date="2023-11" db="EMBL/GenBank/DDBJ databases">
        <authorList>
            <person name="Okamura Y."/>
        </authorList>
    </citation>
    <scope>NUCLEOTIDE SEQUENCE [LARGE SCALE GENOMIC DNA]</scope>
</reference>
<organism evidence="8 9">
    <name type="scientific">Leptosia nina</name>
    <dbReference type="NCBI Taxonomy" id="320188"/>
    <lineage>
        <taxon>Eukaryota</taxon>
        <taxon>Metazoa</taxon>
        <taxon>Ecdysozoa</taxon>
        <taxon>Arthropoda</taxon>
        <taxon>Hexapoda</taxon>
        <taxon>Insecta</taxon>
        <taxon>Pterygota</taxon>
        <taxon>Neoptera</taxon>
        <taxon>Endopterygota</taxon>
        <taxon>Lepidoptera</taxon>
        <taxon>Glossata</taxon>
        <taxon>Ditrysia</taxon>
        <taxon>Papilionoidea</taxon>
        <taxon>Pieridae</taxon>
        <taxon>Pierinae</taxon>
        <taxon>Leptosia</taxon>
    </lineage>
</organism>
<dbReference type="PROSITE" id="PS50157">
    <property type="entry name" value="ZINC_FINGER_C2H2_2"/>
    <property type="match status" value="1"/>
</dbReference>
<dbReference type="InterPro" id="IPR013087">
    <property type="entry name" value="Znf_C2H2_type"/>
</dbReference>
<evidence type="ECO:0000256" key="4">
    <source>
        <dbReference type="ARBA" id="ARBA00022833"/>
    </source>
</evidence>
<keyword evidence="4" id="KW-0862">Zinc</keyword>
<dbReference type="PANTHER" id="PTHR24379">
    <property type="entry name" value="KRAB AND ZINC FINGER DOMAIN-CONTAINING"/>
    <property type="match status" value="1"/>
</dbReference>
<dbReference type="PROSITE" id="PS00028">
    <property type="entry name" value="ZINC_FINGER_C2H2_1"/>
    <property type="match status" value="3"/>
</dbReference>
<evidence type="ECO:0000259" key="7">
    <source>
        <dbReference type="PROSITE" id="PS50157"/>
    </source>
</evidence>
<evidence type="ECO:0000313" key="9">
    <source>
        <dbReference type="Proteomes" id="UP001497472"/>
    </source>
</evidence>